<comment type="similarity">
    <text evidence="1">Belongs to the VPS17 family.</text>
</comment>
<dbReference type="Pfam" id="PF09325">
    <property type="entry name" value="Vps5"/>
    <property type="match status" value="1"/>
</dbReference>
<dbReference type="PANTHER" id="PTHR47433">
    <property type="entry name" value="VACUOLAR PROTEIN SORTING-ASSOCIATED PROTEIN 17"/>
    <property type="match status" value="1"/>
</dbReference>
<dbReference type="InterPro" id="IPR036871">
    <property type="entry name" value="PX_dom_sf"/>
</dbReference>
<evidence type="ECO:0000256" key="1">
    <source>
        <dbReference type="PIRNR" id="PIRNR011791"/>
    </source>
</evidence>
<reference evidence="5 6" key="1">
    <citation type="submission" date="2017-04" db="EMBL/GenBank/DDBJ databases">
        <title>Draft genome of the yeast Clavispora lusitaniae type strain CBS 6936.</title>
        <authorList>
            <person name="Durrens P."/>
            <person name="Klopp C."/>
            <person name="Biteau N."/>
            <person name="Fitton-Ouhabi V."/>
            <person name="Dementhon K."/>
            <person name="Accoceberry I."/>
            <person name="Sherman D.J."/>
            <person name="Noel T."/>
        </authorList>
    </citation>
    <scope>NUCLEOTIDE SEQUENCE [LARGE SCALE GENOMIC DNA]</scope>
    <source>
        <strain evidence="5 6">CBS 6936</strain>
    </source>
</reference>
<dbReference type="CDD" id="cd06891">
    <property type="entry name" value="PX_Vps17p"/>
    <property type="match status" value="1"/>
</dbReference>
<dbReference type="KEGG" id="clus:A9F13_06g03784"/>
<protein>
    <recommendedName>
        <fullName evidence="1">Vacuolar protein sorting-associated protein 17</fullName>
    </recommendedName>
</protein>
<evidence type="ECO:0000259" key="3">
    <source>
        <dbReference type="Pfam" id="PF00787"/>
    </source>
</evidence>
<name>A0AA91T2A9_CLALS</name>
<dbReference type="InterPro" id="IPR027267">
    <property type="entry name" value="AH/BAR_dom_sf"/>
</dbReference>
<dbReference type="PIRSF" id="PIRSF011791">
    <property type="entry name" value="Vps17"/>
    <property type="match status" value="1"/>
</dbReference>
<evidence type="ECO:0000259" key="4">
    <source>
        <dbReference type="Pfam" id="PF09325"/>
    </source>
</evidence>
<dbReference type="Gene3D" id="3.30.1520.10">
    <property type="entry name" value="Phox-like domain"/>
    <property type="match status" value="1"/>
</dbReference>
<dbReference type="InterPro" id="IPR053055">
    <property type="entry name" value="VPS17"/>
</dbReference>
<keyword evidence="1" id="KW-0653">Protein transport</keyword>
<organism evidence="5 6">
    <name type="scientific">Clavispora lusitaniae</name>
    <name type="common">Candida lusitaniae</name>
    <dbReference type="NCBI Taxonomy" id="36911"/>
    <lineage>
        <taxon>Eukaryota</taxon>
        <taxon>Fungi</taxon>
        <taxon>Dikarya</taxon>
        <taxon>Ascomycota</taxon>
        <taxon>Saccharomycotina</taxon>
        <taxon>Pichiomycetes</taxon>
        <taxon>Metschnikowiaceae</taxon>
        <taxon>Clavispora</taxon>
    </lineage>
</organism>
<dbReference type="SUPFAM" id="SSF64268">
    <property type="entry name" value="PX domain"/>
    <property type="match status" value="1"/>
</dbReference>
<dbReference type="InterPro" id="IPR001683">
    <property type="entry name" value="PX_dom"/>
</dbReference>
<feature type="region of interest" description="Disordered" evidence="2">
    <location>
        <begin position="1"/>
        <end position="63"/>
    </location>
</feature>
<dbReference type="GO" id="GO:0030905">
    <property type="term" value="C:retromer, tubulation complex"/>
    <property type="evidence" value="ECO:0007669"/>
    <property type="project" value="EnsemblFungi"/>
</dbReference>
<sequence length="523" mass="60141">MASTISFKPDDFEDNNPFAEPSDEAFNTQHPEVEDSHEVEQTQETGEVSTTQQTETQIEHEDSGSLVKKELMKLLPERFSDKYSMQLILRNIEPNKPGNPILRFDAKVTGMSKYRQGTYKDIRRTYNEIVKFNNYLIVSNLEVFVPRIPSPQTSYPTGGEEENKRLFYIWQEWFDRLTQNPILVRDEEFVFFIENDFGYSVINSGRKSSVASGLVRKTLKQLAPPYDPYVELAEFRPMIKSAYLLLQRLLRAMEKNQKNERQLSSYISELATKLKGLSHFETVHPGMKNMWEKLAKITQIMSDSNLIQSISDMGTLGDSCQALVDDFYEIKEALTNRHLIMRELLHAQAQTQAKHAQATKFKNKSSLDPIKVDEALRALDYATKAEESLQMQVKRISGEMIFEKREVVNFIESKFQKTLKQFTLGRVEQHRRFLKSLENIRIDIRIIDQNGGLSRLNRDNLTQMKHNLPSSQAANGDSWSSRTFRSLAADHELKEQSLRQQAEMEGAVVDAKQAACILGAATF</sequence>
<proteinExistence type="inferred from homology"/>
<comment type="subunit">
    <text evidence="1">Component of the retromer complex.</text>
</comment>
<dbReference type="GO" id="GO:0140318">
    <property type="term" value="F:protein transporter activity"/>
    <property type="evidence" value="ECO:0007669"/>
    <property type="project" value="EnsemblFungi"/>
</dbReference>
<comment type="function">
    <text evidence="1">Component of the membrane-associated retromer complex which is essential in endosome-to-Golgi retrograde transport.</text>
</comment>
<accession>A0AA91T2A9</accession>
<dbReference type="AlphaFoldDB" id="A0AA91T2A9"/>
<feature type="compositionally biased region" description="Basic and acidic residues" evidence="2">
    <location>
        <begin position="31"/>
        <end position="40"/>
    </location>
</feature>
<comment type="caution">
    <text evidence="5">The sequence shown here is derived from an EMBL/GenBank/DDBJ whole genome shotgun (WGS) entry which is preliminary data.</text>
</comment>
<dbReference type="GO" id="GO:0006886">
    <property type="term" value="P:intracellular protein transport"/>
    <property type="evidence" value="ECO:0007669"/>
    <property type="project" value="TreeGrafter"/>
</dbReference>
<feature type="domain" description="PX" evidence="3">
    <location>
        <begin position="115"/>
        <end position="195"/>
    </location>
</feature>
<dbReference type="PANTHER" id="PTHR47433:SF1">
    <property type="entry name" value="VACUOLAR PROTEIN SORTING-ASSOCIATED PROTEIN 17"/>
    <property type="match status" value="1"/>
</dbReference>
<dbReference type="GO" id="GO:0042147">
    <property type="term" value="P:retrograde transport, endosome to Golgi"/>
    <property type="evidence" value="ECO:0007669"/>
    <property type="project" value="EnsemblFungi"/>
</dbReference>
<feature type="compositionally biased region" description="Low complexity" evidence="2">
    <location>
        <begin position="42"/>
        <end position="56"/>
    </location>
</feature>
<dbReference type="GO" id="GO:0005768">
    <property type="term" value="C:endosome"/>
    <property type="evidence" value="ECO:0007669"/>
    <property type="project" value="EnsemblFungi"/>
</dbReference>
<dbReference type="InterPro" id="IPR014461">
    <property type="entry name" value="Retromer_complex_Vps17"/>
</dbReference>
<dbReference type="EMBL" id="LYUB02000006">
    <property type="protein sequence ID" value="OVF09213.1"/>
    <property type="molecule type" value="Genomic_DNA"/>
</dbReference>
<dbReference type="Pfam" id="PF00787">
    <property type="entry name" value="PX"/>
    <property type="match status" value="1"/>
</dbReference>
<evidence type="ECO:0000313" key="5">
    <source>
        <dbReference type="EMBL" id="OVF09213.1"/>
    </source>
</evidence>
<keyword evidence="1" id="KW-0813">Transport</keyword>
<dbReference type="InterPro" id="IPR037907">
    <property type="entry name" value="Vps17_PX"/>
</dbReference>
<dbReference type="Gene3D" id="1.20.1270.60">
    <property type="entry name" value="Arfaptin homology (AH) domain/BAR domain"/>
    <property type="match status" value="1"/>
</dbReference>
<feature type="domain" description="Sorting nexin/Vps5-like C-terminal" evidence="4">
    <location>
        <begin position="246"/>
        <end position="416"/>
    </location>
</feature>
<evidence type="ECO:0000256" key="2">
    <source>
        <dbReference type="SAM" id="MobiDB-lite"/>
    </source>
</evidence>
<dbReference type="OMA" id="FYLGTME"/>
<gene>
    <name evidence="5" type="ORF">A9F13_06g03784</name>
</gene>
<dbReference type="GO" id="GO:0005829">
    <property type="term" value="C:cytosol"/>
    <property type="evidence" value="ECO:0007669"/>
    <property type="project" value="GOC"/>
</dbReference>
<evidence type="ECO:0000313" key="6">
    <source>
        <dbReference type="Proteomes" id="UP000195602"/>
    </source>
</evidence>
<dbReference type="GO" id="GO:0032266">
    <property type="term" value="F:phosphatidylinositol-3-phosphate binding"/>
    <property type="evidence" value="ECO:0007669"/>
    <property type="project" value="EnsemblFungi"/>
</dbReference>
<dbReference type="InterPro" id="IPR015404">
    <property type="entry name" value="Vps5_C"/>
</dbReference>
<dbReference type="Proteomes" id="UP000195602">
    <property type="component" value="Unassembled WGS sequence"/>
</dbReference>